<feature type="compositionally biased region" description="Basic and acidic residues" evidence="1">
    <location>
        <begin position="177"/>
        <end position="205"/>
    </location>
</feature>
<dbReference type="EMBL" id="KK198760">
    <property type="protein sequence ID" value="KCW61491.1"/>
    <property type="molecule type" value="Genomic_DNA"/>
</dbReference>
<dbReference type="AlphaFoldDB" id="A0A059B6I2"/>
<name>A0A059B6I2_EUCGR</name>
<protein>
    <submittedName>
        <fullName evidence="2">Uncharacterized protein</fullName>
    </submittedName>
</protein>
<feature type="region of interest" description="Disordered" evidence="1">
    <location>
        <begin position="166"/>
        <end position="205"/>
    </location>
</feature>
<evidence type="ECO:0000256" key="1">
    <source>
        <dbReference type="SAM" id="MobiDB-lite"/>
    </source>
</evidence>
<evidence type="ECO:0000313" key="2">
    <source>
        <dbReference type="EMBL" id="KCW61491.1"/>
    </source>
</evidence>
<organism evidence="2">
    <name type="scientific">Eucalyptus grandis</name>
    <name type="common">Flooded gum</name>
    <dbReference type="NCBI Taxonomy" id="71139"/>
    <lineage>
        <taxon>Eukaryota</taxon>
        <taxon>Viridiplantae</taxon>
        <taxon>Streptophyta</taxon>
        <taxon>Embryophyta</taxon>
        <taxon>Tracheophyta</taxon>
        <taxon>Spermatophyta</taxon>
        <taxon>Magnoliopsida</taxon>
        <taxon>eudicotyledons</taxon>
        <taxon>Gunneridae</taxon>
        <taxon>Pentapetalae</taxon>
        <taxon>rosids</taxon>
        <taxon>malvids</taxon>
        <taxon>Myrtales</taxon>
        <taxon>Myrtaceae</taxon>
        <taxon>Myrtoideae</taxon>
        <taxon>Eucalypteae</taxon>
        <taxon>Eucalyptus</taxon>
    </lineage>
</organism>
<accession>A0A059B6I2</accession>
<reference evidence="2" key="1">
    <citation type="submission" date="2013-07" db="EMBL/GenBank/DDBJ databases">
        <title>The genome of Eucalyptus grandis.</title>
        <authorList>
            <person name="Schmutz J."/>
            <person name="Hayes R."/>
            <person name="Myburg A."/>
            <person name="Tuskan G."/>
            <person name="Grattapaglia D."/>
            <person name="Rokhsar D.S."/>
        </authorList>
    </citation>
    <scope>NUCLEOTIDE SEQUENCE</scope>
    <source>
        <tissue evidence="2">Leaf extractions</tissue>
    </source>
</reference>
<dbReference type="Gramene" id="KCW61491">
    <property type="protein sequence ID" value="KCW61491"/>
    <property type="gene ID" value="EUGRSUZ_H04222"/>
</dbReference>
<proteinExistence type="predicted"/>
<dbReference type="InParanoid" id="A0A059B6I2"/>
<gene>
    <name evidence="2" type="ORF">EUGRSUZ_H04222</name>
</gene>
<sequence>MECNSGCNSGCRTTSLRLINTASESFNTATDTPKMTASCKSSFALCRSSFGGAISSNTSLATLNVTIAPCPPSSRGSPILETNQCIFPFKKIADQSITRTHKTVTVGRSNEGNFDSTLGWHSKGPVGKQRAAQALDRIEPIQTHEIPIGGIGMFQVEGHETRMIDDGIPHPGNAPESEERFHRQSLHDLEDHNFFRKRTRTDDHG</sequence>